<dbReference type="InterPro" id="IPR002018">
    <property type="entry name" value="CarbesteraseB"/>
</dbReference>
<dbReference type="STRING" id="234267.Acid_2084"/>
<evidence type="ECO:0000256" key="1">
    <source>
        <dbReference type="ARBA" id="ARBA00005964"/>
    </source>
</evidence>
<dbReference type="AlphaFoldDB" id="Q026J5"/>
<dbReference type="EMBL" id="CP000473">
    <property type="protein sequence ID" value="ABJ83074.1"/>
    <property type="molecule type" value="Genomic_DNA"/>
</dbReference>
<dbReference type="InParanoid" id="Q026J5"/>
<evidence type="ECO:0000256" key="2">
    <source>
        <dbReference type="ARBA" id="ARBA00022801"/>
    </source>
</evidence>
<feature type="chain" id="PRO_5005142355" description="Carboxylic ester hydrolase" evidence="3">
    <location>
        <begin position="30"/>
        <end position="526"/>
    </location>
</feature>
<reference evidence="5" key="1">
    <citation type="submission" date="2006-10" db="EMBL/GenBank/DDBJ databases">
        <title>Complete sequence of Solibacter usitatus Ellin6076.</title>
        <authorList>
            <consortium name="US DOE Joint Genome Institute"/>
            <person name="Copeland A."/>
            <person name="Lucas S."/>
            <person name="Lapidus A."/>
            <person name="Barry K."/>
            <person name="Detter J.C."/>
            <person name="Glavina del Rio T."/>
            <person name="Hammon N."/>
            <person name="Israni S."/>
            <person name="Dalin E."/>
            <person name="Tice H."/>
            <person name="Pitluck S."/>
            <person name="Thompson L.S."/>
            <person name="Brettin T."/>
            <person name="Bruce D."/>
            <person name="Han C."/>
            <person name="Tapia R."/>
            <person name="Gilna P."/>
            <person name="Schmutz J."/>
            <person name="Larimer F."/>
            <person name="Land M."/>
            <person name="Hauser L."/>
            <person name="Kyrpides N."/>
            <person name="Mikhailova N."/>
            <person name="Janssen P.H."/>
            <person name="Kuske C.R."/>
            <person name="Richardson P."/>
        </authorList>
    </citation>
    <scope>NUCLEOTIDE SEQUENCE</scope>
    <source>
        <strain evidence="5">Ellin6076</strain>
    </source>
</reference>
<keyword evidence="2 3" id="KW-0378">Hydrolase</keyword>
<keyword evidence="3" id="KW-0732">Signal</keyword>
<organism evidence="5">
    <name type="scientific">Solibacter usitatus (strain Ellin6076)</name>
    <dbReference type="NCBI Taxonomy" id="234267"/>
    <lineage>
        <taxon>Bacteria</taxon>
        <taxon>Pseudomonadati</taxon>
        <taxon>Acidobacteriota</taxon>
        <taxon>Terriglobia</taxon>
        <taxon>Bryobacterales</taxon>
        <taxon>Solibacteraceae</taxon>
        <taxon>Candidatus Solibacter</taxon>
    </lineage>
</organism>
<dbReference type="KEGG" id="sus:Acid_2084"/>
<dbReference type="SUPFAM" id="SSF53474">
    <property type="entry name" value="alpha/beta-Hydrolases"/>
    <property type="match status" value="1"/>
</dbReference>
<protein>
    <recommendedName>
        <fullName evidence="3">Carboxylic ester hydrolase</fullName>
        <ecNumber evidence="3">3.1.1.-</ecNumber>
    </recommendedName>
</protein>
<gene>
    <name evidence="5" type="ordered locus">Acid_2084</name>
</gene>
<dbReference type="PROSITE" id="PS00122">
    <property type="entry name" value="CARBOXYLESTERASE_B_1"/>
    <property type="match status" value="1"/>
</dbReference>
<dbReference type="eggNOG" id="COG2272">
    <property type="taxonomic scope" value="Bacteria"/>
</dbReference>
<evidence type="ECO:0000313" key="5">
    <source>
        <dbReference type="EMBL" id="ABJ83074.1"/>
    </source>
</evidence>
<dbReference type="Gene3D" id="3.40.50.1820">
    <property type="entry name" value="alpha/beta hydrolase"/>
    <property type="match status" value="1"/>
</dbReference>
<proteinExistence type="inferred from homology"/>
<accession>Q026J5</accession>
<feature type="signal peptide" evidence="3">
    <location>
        <begin position="1"/>
        <end position="29"/>
    </location>
</feature>
<comment type="similarity">
    <text evidence="1 3">Belongs to the type-B carboxylesterase/lipase family.</text>
</comment>
<dbReference type="HOGENOM" id="CLU_006586_16_4_0"/>
<name>Q026J5_SOLUE</name>
<dbReference type="InterPro" id="IPR019826">
    <property type="entry name" value="Carboxylesterase_B_AS"/>
</dbReference>
<dbReference type="EC" id="3.1.1.-" evidence="3"/>
<dbReference type="InterPro" id="IPR050654">
    <property type="entry name" value="AChE-related_enzymes"/>
</dbReference>
<dbReference type="PANTHER" id="PTHR43918">
    <property type="entry name" value="ACETYLCHOLINESTERASE"/>
    <property type="match status" value="1"/>
</dbReference>
<dbReference type="GO" id="GO:0052689">
    <property type="term" value="F:carboxylic ester hydrolase activity"/>
    <property type="evidence" value="ECO:0007669"/>
    <property type="project" value="TreeGrafter"/>
</dbReference>
<feature type="domain" description="Carboxylesterase type B" evidence="4">
    <location>
        <begin position="36"/>
        <end position="515"/>
    </location>
</feature>
<sequence length="526" mass="56829" precursor="true">MKPIRVSGMLACILCVGQVLIPTSGAQNAANSAKSDPIVSVSTGQLRGSLTPDGVAVFKNIPFAQPPVGDLRWREPLPPKAWTGVRDATAFGPMCNQAGNKQLPHSEDCLQLNVWTPRWPMTGSIPVMVWIHGGGNTAGSGIEALFNGEVLARRGVVIVNVNYRLGAFGFFAHPALTKESPHHAAGNYGLADQIMALRWVKENIARFGGNASNVTIFGESAGAGDVNALIASPLTKGLFVRVIAQSGPIGTQLSLAESEKRGLDMTAKLGFTGEDALAKLRAVPDVELMEKAAQGAPTGPGMGMGINVDGWVLTEQASKTYTEGREQKVALLIGNNSQEMQPRGTPGDIRQMVSQRYGPLADRALAAYGLNGSADPAPDPENGTVMLQFTTDNSFRCGTVQELIWHTAAGNTGYEYQFSRTVHGQEEKGAPHASEIPFIFGTLPVWQRMRSYNESDHQYAPIMQEYWTNFAKTGDPNGGKLVKWPKFDARARAYMDFTDAGPVVKEGLRRQVCDLFMENQKRQSDR</sequence>
<evidence type="ECO:0000259" key="4">
    <source>
        <dbReference type="Pfam" id="PF00135"/>
    </source>
</evidence>
<evidence type="ECO:0000256" key="3">
    <source>
        <dbReference type="RuleBase" id="RU361235"/>
    </source>
</evidence>
<dbReference type="Pfam" id="PF00135">
    <property type="entry name" value="COesterase"/>
    <property type="match status" value="1"/>
</dbReference>
<dbReference type="PANTHER" id="PTHR43918:SF4">
    <property type="entry name" value="CARBOXYLIC ESTER HYDROLASE"/>
    <property type="match status" value="1"/>
</dbReference>
<dbReference type="ESTHER" id="solue-q026j5">
    <property type="family name" value="Carb_B_Bacteria"/>
</dbReference>
<dbReference type="InterPro" id="IPR029058">
    <property type="entry name" value="AB_hydrolase_fold"/>
</dbReference>